<keyword evidence="1" id="KW-1003">Cell membrane</keyword>
<keyword evidence="4 5" id="KW-0472">Membrane</keyword>
<dbReference type="AlphaFoldDB" id="A0A7T5RJI0"/>
<keyword evidence="3 5" id="KW-1133">Transmembrane helix</keyword>
<evidence type="ECO:0000256" key="4">
    <source>
        <dbReference type="ARBA" id="ARBA00023136"/>
    </source>
</evidence>
<feature type="transmembrane region" description="Helical" evidence="5">
    <location>
        <begin position="92"/>
        <end position="111"/>
    </location>
</feature>
<evidence type="ECO:0000256" key="5">
    <source>
        <dbReference type="SAM" id="Phobius"/>
    </source>
</evidence>
<evidence type="ECO:0000256" key="2">
    <source>
        <dbReference type="ARBA" id="ARBA00022692"/>
    </source>
</evidence>
<dbReference type="Proteomes" id="UP000595618">
    <property type="component" value="Chromosome"/>
</dbReference>
<evidence type="ECO:0000313" key="6">
    <source>
        <dbReference type="EMBL" id="QQG45253.1"/>
    </source>
</evidence>
<dbReference type="Pfam" id="PF03699">
    <property type="entry name" value="UPF0182"/>
    <property type="match status" value="1"/>
</dbReference>
<feature type="transmembrane region" description="Helical" evidence="5">
    <location>
        <begin position="154"/>
        <end position="176"/>
    </location>
</feature>
<gene>
    <name evidence="6" type="ORF">HYW89_04640</name>
</gene>
<sequence>MKRAALIFGILTLLALAVAGFNQIVHVYTEYLWFESFNATTAFWAELRWKVTLWLVGTAFTFLWIWFFSIFLTSRGNNTLPDSGKKVLRIRAWVGSVGVAILAAVGSWILLTPHWSKFFLFFYQVPYGLQDPIFGKEISFYLFSLPLWKEVMGLGYLLLAATTVLILVSWVLTRFIPSPEGVRHKFHLVALGIQIIEALLIFTLQTLLVKIPSLAYTRHTAADGHMLFYGAGALEAGLLQILYLVLIGVTVLAALLISRILIRNLARPVRALVMVGTVAVAWFILSPLVVNELLPKVFFKVVIGPNEITKQERFIAANIAMTREAFGLTNVETKEFIPEKNPLQVERVIAQNPILLKNIRLWDFRFLLPTLKQLQGLRQYYEFNDVDVDRYYLGPQKEYRHVMISAREIEPNQIPGRNWINEHLQYTHGYGAVIAPVNEVKEGGMPHFFVKDFPPKSEYPELKITRPQIYFGEQTKSWVLVRTKLPEIDFPEGSKNQYTTYEGKGGIQLSSFVRKLAFIWKMWSWDFLMTSYVTRETRIMYDRDITTIVQKIAPFLKYDKDPYAVVTGGKIYWMRDAMTTSSFFPHATPINGINYVRNSVKIVTDPYDGTTTFYIFDERDPLIRAWSKLYPGIFRPKSEMPKELQAHVRFSEDLFLMMAEAYKLYHMEQPSLFYNKEDAWVVAQELVDVDKPQAVVPYYIVEKFSAEKKEELVLMLPFTPKNKENLNGWLAARIEGEHYGKLIAYQFPKNEIVYGTMQIEARLNQDPKIAAQITLWNQQGSRGKHGNMLVIPVENVLLYVEPFFLVSSASPMPQLQRVSVVIGEKLDMAPTFEEALKTVLSK</sequence>
<dbReference type="GO" id="GO:0016020">
    <property type="term" value="C:membrane"/>
    <property type="evidence" value="ECO:0007669"/>
    <property type="project" value="InterPro"/>
</dbReference>
<proteinExistence type="predicted"/>
<feature type="transmembrane region" description="Helical" evidence="5">
    <location>
        <begin position="228"/>
        <end position="257"/>
    </location>
</feature>
<organism evidence="6 7">
    <name type="scientific">Candidatus Sungiibacteriota bacterium</name>
    <dbReference type="NCBI Taxonomy" id="2750080"/>
    <lineage>
        <taxon>Bacteria</taxon>
        <taxon>Candidatus Sungiibacteriota</taxon>
    </lineage>
</organism>
<dbReference type="InterPro" id="IPR005372">
    <property type="entry name" value="UPF0182"/>
</dbReference>
<evidence type="ECO:0000256" key="1">
    <source>
        <dbReference type="ARBA" id="ARBA00022475"/>
    </source>
</evidence>
<feature type="transmembrane region" description="Helical" evidence="5">
    <location>
        <begin position="51"/>
        <end position="72"/>
    </location>
</feature>
<evidence type="ECO:0000313" key="7">
    <source>
        <dbReference type="Proteomes" id="UP000595618"/>
    </source>
</evidence>
<accession>A0A7T5RJI0</accession>
<reference evidence="6 7" key="1">
    <citation type="submission" date="2020-07" db="EMBL/GenBank/DDBJ databases">
        <title>Huge and variable diversity of episymbiotic CPR bacteria and DPANN archaea in groundwater ecosystems.</title>
        <authorList>
            <person name="He C.Y."/>
            <person name="Keren R."/>
            <person name="Whittaker M."/>
            <person name="Farag I.F."/>
            <person name="Doudna J."/>
            <person name="Cate J.H.D."/>
            <person name="Banfield J.F."/>
        </authorList>
    </citation>
    <scope>NUCLEOTIDE SEQUENCE [LARGE SCALE GENOMIC DNA]</scope>
    <source>
        <strain evidence="6">NC_groundwater_541_Ag_S-0.1um_46_50</strain>
    </source>
</reference>
<dbReference type="PANTHER" id="PTHR39344:SF1">
    <property type="entry name" value="UPF0182 PROTEIN SLL1060"/>
    <property type="match status" value="1"/>
</dbReference>
<evidence type="ECO:0000256" key="3">
    <source>
        <dbReference type="ARBA" id="ARBA00022989"/>
    </source>
</evidence>
<protein>
    <submittedName>
        <fullName evidence="6">UPF0182 family protein</fullName>
    </submittedName>
</protein>
<feature type="transmembrane region" description="Helical" evidence="5">
    <location>
        <begin position="269"/>
        <end position="290"/>
    </location>
</feature>
<dbReference type="GO" id="GO:0005576">
    <property type="term" value="C:extracellular region"/>
    <property type="evidence" value="ECO:0007669"/>
    <property type="project" value="TreeGrafter"/>
</dbReference>
<feature type="transmembrane region" description="Helical" evidence="5">
    <location>
        <begin position="188"/>
        <end position="208"/>
    </location>
</feature>
<name>A0A7T5RJI0_9BACT</name>
<dbReference type="EMBL" id="CP066690">
    <property type="protein sequence ID" value="QQG45253.1"/>
    <property type="molecule type" value="Genomic_DNA"/>
</dbReference>
<dbReference type="PANTHER" id="PTHR39344">
    <property type="entry name" value="UPF0182 PROTEIN SLL1060"/>
    <property type="match status" value="1"/>
</dbReference>
<keyword evidence="2 5" id="KW-0812">Transmembrane</keyword>